<dbReference type="Gene3D" id="3.65.10.20">
    <property type="entry name" value="RNA 3'-terminal phosphate cyclase domain"/>
    <property type="match status" value="1"/>
</dbReference>
<evidence type="ECO:0000256" key="1">
    <source>
        <dbReference type="ARBA" id="ARBA00004604"/>
    </source>
</evidence>
<dbReference type="OrthoDB" id="1911237at2759"/>
<dbReference type="InterPro" id="IPR037136">
    <property type="entry name" value="RNA3'_phos_cyclase_dom_sf"/>
</dbReference>
<evidence type="ECO:0000256" key="3">
    <source>
        <dbReference type="ARBA" id="ARBA00022517"/>
    </source>
</evidence>
<evidence type="ECO:0000259" key="6">
    <source>
        <dbReference type="Pfam" id="PF05189"/>
    </source>
</evidence>
<dbReference type="Pfam" id="PF05189">
    <property type="entry name" value="RTC_insert"/>
    <property type="match status" value="1"/>
</dbReference>
<comment type="subcellular location">
    <subcellularLocation>
        <location evidence="1">Nucleus</location>
        <location evidence="1">Nucleolus</location>
    </subcellularLocation>
</comment>
<dbReference type="EMBL" id="PKPP01003512">
    <property type="protein sequence ID" value="PWA69058.1"/>
    <property type="molecule type" value="Genomic_DNA"/>
</dbReference>
<dbReference type="GO" id="GO:0004521">
    <property type="term" value="F:RNA endonuclease activity"/>
    <property type="evidence" value="ECO:0007669"/>
    <property type="project" value="TreeGrafter"/>
</dbReference>
<dbReference type="NCBIfam" id="TIGR03400">
    <property type="entry name" value="18S_RNA_Rcl1p"/>
    <property type="match status" value="1"/>
</dbReference>
<dbReference type="Proteomes" id="UP000245207">
    <property type="component" value="Unassembled WGS sequence"/>
</dbReference>
<feature type="domain" description="RNA 3'-terminal phosphate cyclase insert" evidence="6">
    <location>
        <begin position="395"/>
        <end position="509"/>
    </location>
</feature>
<dbReference type="Pfam" id="PF01137">
    <property type="entry name" value="RTC"/>
    <property type="match status" value="1"/>
</dbReference>
<keyword evidence="3" id="KW-0690">Ribosome biogenesis</keyword>
<comment type="similarity">
    <text evidence="2">Belongs to the RNA 3'-terminal cyclase family. Type 2 subfamily.</text>
</comment>
<dbReference type="Gene3D" id="3.30.360.20">
    <property type="entry name" value="RNA 3'-terminal phosphate cyclase, insert domain"/>
    <property type="match status" value="1"/>
</dbReference>
<dbReference type="GO" id="GO:0005730">
    <property type="term" value="C:nucleolus"/>
    <property type="evidence" value="ECO:0007669"/>
    <property type="project" value="UniProtKB-SubCell"/>
</dbReference>
<dbReference type="InterPro" id="IPR020719">
    <property type="entry name" value="RNA3'_term_phos_cycl-like_CS"/>
</dbReference>
<dbReference type="SUPFAM" id="SSF55205">
    <property type="entry name" value="EPT/RTPC-like"/>
    <property type="match status" value="1"/>
</dbReference>
<name>A0A2U1N6B4_ARTAN</name>
<dbReference type="InterPro" id="IPR016443">
    <property type="entry name" value="RNA3'_term_phos_cyc_type_2"/>
</dbReference>
<dbReference type="STRING" id="35608.A0A2U1N6B4"/>
<evidence type="ECO:0000313" key="8">
    <source>
        <dbReference type="Proteomes" id="UP000245207"/>
    </source>
</evidence>
<reference evidence="7 8" key="1">
    <citation type="journal article" date="2018" name="Mol. Plant">
        <title>The genome of Artemisia annua provides insight into the evolution of Asteraceae family and artemisinin biosynthesis.</title>
        <authorList>
            <person name="Shen Q."/>
            <person name="Zhang L."/>
            <person name="Liao Z."/>
            <person name="Wang S."/>
            <person name="Yan T."/>
            <person name="Shi P."/>
            <person name="Liu M."/>
            <person name="Fu X."/>
            <person name="Pan Q."/>
            <person name="Wang Y."/>
            <person name="Lv Z."/>
            <person name="Lu X."/>
            <person name="Zhang F."/>
            <person name="Jiang W."/>
            <person name="Ma Y."/>
            <person name="Chen M."/>
            <person name="Hao X."/>
            <person name="Li L."/>
            <person name="Tang Y."/>
            <person name="Lv G."/>
            <person name="Zhou Y."/>
            <person name="Sun X."/>
            <person name="Brodelius P.E."/>
            <person name="Rose J.K.C."/>
            <person name="Tang K."/>
        </authorList>
    </citation>
    <scope>NUCLEOTIDE SEQUENCE [LARGE SCALE GENOMIC DNA]</scope>
    <source>
        <strain evidence="8">cv. Huhao1</strain>
        <tissue evidence="7">Leaf</tissue>
    </source>
</reference>
<dbReference type="GO" id="GO:0000479">
    <property type="term" value="P:endonucleolytic cleavage of tricistronic rRNA transcript (SSU-rRNA, 5.8S rRNA, LSU-rRNA)"/>
    <property type="evidence" value="ECO:0007669"/>
    <property type="project" value="TreeGrafter"/>
</dbReference>
<dbReference type="PROSITE" id="PS01287">
    <property type="entry name" value="RTC"/>
    <property type="match status" value="1"/>
</dbReference>
<dbReference type="InterPro" id="IPR023797">
    <property type="entry name" value="RNA3'_phos_cyclase_dom"/>
</dbReference>
<keyword evidence="4" id="KW-0539">Nucleus</keyword>
<dbReference type="InterPro" id="IPR029159">
    <property type="entry name" value="CA109-like"/>
</dbReference>
<dbReference type="InterPro" id="IPR036553">
    <property type="entry name" value="RPTC_insert"/>
</dbReference>
<evidence type="ECO:0000259" key="5">
    <source>
        <dbReference type="Pfam" id="PF01137"/>
    </source>
</evidence>
<dbReference type="InterPro" id="IPR013791">
    <property type="entry name" value="RNA3'-term_phos_cycl_insert"/>
</dbReference>
<keyword evidence="8" id="KW-1185">Reference proteome</keyword>
<proteinExistence type="inferred from homology"/>
<dbReference type="PANTHER" id="PTHR11096">
    <property type="entry name" value="RNA 3' TERMINAL PHOSPHATE CYCLASE"/>
    <property type="match status" value="1"/>
</dbReference>
<dbReference type="InterPro" id="IPR013792">
    <property type="entry name" value="RNA3'P_cycl/enolpyr_Trfase_a/b"/>
</dbReference>
<comment type="caution">
    <text evidence="7">The sequence shown here is derived from an EMBL/GenBank/DDBJ whole genome shotgun (WGS) entry which is preliminary data.</text>
</comment>
<evidence type="ECO:0000313" key="7">
    <source>
        <dbReference type="EMBL" id="PWA69058.1"/>
    </source>
</evidence>
<gene>
    <name evidence="7" type="ORF">CTI12_AA264280</name>
</gene>
<dbReference type="InterPro" id="IPR000228">
    <property type="entry name" value="RNA3'_term_phos_cyc"/>
</dbReference>
<protein>
    <submittedName>
        <fullName evidence="7">RNA cyclase family protein</fullName>
    </submittedName>
</protein>
<dbReference type="AlphaFoldDB" id="A0A2U1N6B4"/>
<organism evidence="7 8">
    <name type="scientific">Artemisia annua</name>
    <name type="common">Sweet wormwood</name>
    <dbReference type="NCBI Taxonomy" id="35608"/>
    <lineage>
        <taxon>Eukaryota</taxon>
        <taxon>Viridiplantae</taxon>
        <taxon>Streptophyta</taxon>
        <taxon>Embryophyta</taxon>
        <taxon>Tracheophyta</taxon>
        <taxon>Spermatophyta</taxon>
        <taxon>Magnoliopsida</taxon>
        <taxon>eudicotyledons</taxon>
        <taxon>Gunneridae</taxon>
        <taxon>Pentapetalae</taxon>
        <taxon>asterids</taxon>
        <taxon>campanulids</taxon>
        <taxon>Asterales</taxon>
        <taxon>Asteraceae</taxon>
        <taxon>Asteroideae</taxon>
        <taxon>Anthemideae</taxon>
        <taxon>Artemisiinae</taxon>
        <taxon>Artemisia</taxon>
    </lineage>
</organism>
<evidence type="ECO:0000256" key="2">
    <source>
        <dbReference type="ARBA" id="ARBA00007089"/>
    </source>
</evidence>
<dbReference type="FunFam" id="3.30.360.20:FF:000001">
    <property type="entry name" value="RNA terminal phosphate cyclase-like 1"/>
    <property type="match status" value="1"/>
</dbReference>
<sequence length="588" mass="65210">MEAMVKKYQHKFKRVQDDMDRWDDHQTRLVSQFRNASSIIGRLQLLEDPKKYGSLKNLDNVKEGILTKQMESLQTIILSMTKTLQDLNSVVFSLAKAYRDAKQQLKGGSVQISVKQLNNRIGIKPSLADCLEGLRLLHEMYQSEYLLKTSIISALNGLALKPSVSDLHAFEQLLVDQPNIPKEEECDYYDEHLALSAWLVVFCQFDPYMRHSYVAPHIIPCSNGDSSIIVGHGAKIVKSLVIKDIRSDATWPGLLPHEVSFLRLLELVSDDCHVEINETGTKLKYKPGTIMGGRYLEHDCGLSRSIGYFLEPLIVLGLFGKKPLSIKLKGITNDPKDPSVDTFRSTTLPLLKRFGVPAEGLQLKIENRGVAPKGGGEVTLSVPIIHDSLKAVNWTDEGMVKRIRGISFSTRVSVQFENSMIHAARGIFNRLLPDVHVFTDHKAGVQAGNSPGYGISLVAETTSGCFLSVDTTISYARGNDDMDIDEKKELMPPEEVGEEIASLLLGEIEQGGVVDSTHQGLLFLLCALCPQDISKVRVGKLVPYGIETLRNIRDFLGVKFVIKPEPATGTVMLKCIGCGLKNLSRKLS</sequence>
<dbReference type="Pfam" id="PF15011">
    <property type="entry name" value="CA109-like"/>
    <property type="match status" value="1"/>
</dbReference>
<dbReference type="PANTHER" id="PTHR11096:SF1">
    <property type="entry name" value="RNA 3'-TERMINAL PHOSPHATE CYCLASE-LIKE PROTEIN"/>
    <property type="match status" value="1"/>
</dbReference>
<feature type="domain" description="RNA 3'-terminal phosphate cyclase" evidence="5">
    <location>
        <begin position="238"/>
        <end position="562"/>
    </location>
</feature>
<evidence type="ECO:0000256" key="4">
    <source>
        <dbReference type="ARBA" id="ARBA00023242"/>
    </source>
</evidence>
<accession>A0A2U1N6B4</accession>
<dbReference type="CDD" id="cd00875">
    <property type="entry name" value="RNA_Cyclase_Class_I"/>
    <property type="match status" value="1"/>
</dbReference>